<dbReference type="Proteomes" id="UP001314170">
    <property type="component" value="Unassembled WGS sequence"/>
</dbReference>
<name>A0AAV1RAY6_9ROSI</name>
<evidence type="ECO:0000256" key="1">
    <source>
        <dbReference type="SAM" id="MobiDB-lite"/>
    </source>
</evidence>
<gene>
    <name evidence="2" type="ORF">DCAF_LOCUS8024</name>
</gene>
<sequence length="102" mass="12248">MDFAKIKRKERQSRPTKRRKSDRMDSPQRQEKTKMQVPYLNKNREKSIHEQRASEMKKSLNQMRKVAVWFPSQFRYGTLLPPHPIPIEPDTLFMRSNSCLMA</sequence>
<keyword evidence="3" id="KW-1185">Reference proteome</keyword>
<proteinExistence type="predicted"/>
<feature type="region of interest" description="Disordered" evidence="1">
    <location>
        <begin position="1"/>
        <end position="37"/>
    </location>
</feature>
<dbReference type="EMBL" id="CAWUPB010000913">
    <property type="protein sequence ID" value="CAK7330569.1"/>
    <property type="molecule type" value="Genomic_DNA"/>
</dbReference>
<evidence type="ECO:0000313" key="2">
    <source>
        <dbReference type="EMBL" id="CAK7330569.1"/>
    </source>
</evidence>
<reference evidence="2 3" key="1">
    <citation type="submission" date="2024-01" db="EMBL/GenBank/DDBJ databases">
        <authorList>
            <person name="Waweru B."/>
        </authorList>
    </citation>
    <scope>NUCLEOTIDE SEQUENCE [LARGE SCALE GENOMIC DNA]</scope>
</reference>
<dbReference type="AlphaFoldDB" id="A0AAV1RAY6"/>
<feature type="compositionally biased region" description="Basic residues" evidence="1">
    <location>
        <begin position="1"/>
        <end position="21"/>
    </location>
</feature>
<accession>A0AAV1RAY6</accession>
<feature type="compositionally biased region" description="Basic and acidic residues" evidence="1">
    <location>
        <begin position="22"/>
        <end position="34"/>
    </location>
</feature>
<evidence type="ECO:0000313" key="3">
    <source>
        <dbReference type="Proteomes" id="UP001314170"/>
    </source>
</evidence>
<comment type="caution">
    <text evidence="2">The sequence shown here is derived from an EMBL/GenBank/DDBJ whole genome shotgun (WGS) entry which is preliminary data.</text>
</comment>
<organism evidence="2 3">
    <name type="scientific">Dovyalis caffra</name>
    <dbReference type="NCBI Taxonomy" id="77055"/>
    <lineage>
        <taxon>Eukaryota</taxon>
        <taxon>Viridiplantae</taxon>
        <taxon>Streptophyta</taxon>
        <taxon>Embryophyta</taxon>
        <taxon>Tracheophyta</taxon>
        <taxon>Spermatophyta</taxon>
        <taxon>Magnoliopsida</taxon>
        <taxon>eudicotyledons</taxon>
        <taxon>Gunneridae</taxon>
        <taxon>Pentapetalae</taxon>
        <taxon>rosids</taxon>
        <taxon>fabids</taxon>
        <taxon>Malpighiales</taxon>
        <taxon>Salicaceae</taxon>
        <taxon>Flacourtieae</taxon>
        <taxon>Dovyalis</taxon>
    </lineage>
</organism>
<protein>
    <submittedName>
        <fullName evidence="2">Uncharacterized protein</fullName>
    </submittedName>
</protein>